<organism evidence="1 2">
    <name type="scientific">Eiseniibacteriota bacterium</name>
    <dbReference type="NCBI Taxonomy" id="2212470"/>
    <lineage>
        <taxon>Bacteria</taxon>
        <taxon>Candidatus Eiseniibacteriota</taxon>
    </lineage>
</organism>
<comment type="caution">
    <text evidence="1">The sequence shown here is derived from an EMBL/GenBank/DDBJ whole genome shotgun (WGS) entry which is preliminary data.</text>
</comment>
<evidence type="ECO:0000313" key="2">
    <source>
        <dbReference type="Proteomes" id="UP000807850"/>
    </source>
</evidence>
<sequence>MGVLGTGRIGSEVARILAGFLAAAGAEVHLTRDGDFAVTEVERVQGSETFNADRYLRIGHRLRRFGYFYSSAAGRQWAQGAASAFTMLKLPAPAFGEEALYALQQTSCPSMYASWARVDSTADEGTLLAPGALRAEAYALFVSLVREFTEHRRAWPVDSLEVRDADGRPVAGAVVTLGDALTLETDRAGRAHFALLEPGAIEAVVEDRRVRARRVLLDSSRGAVLTGSRGD</sequence>
<keyword evidence="1" id="KW-0121">Carboxypeptidase</keyword>
<accession>A0A9D6QLQ6</accession>
<dbReference type="Gene3D" id="3.40.630.40">
    <property type="entry name" value="Zn-dependent exopeptidases"/>
    <property type="match status" value="1"/>
</dbReference>
<keyword evidence="1" id="KW-0645">Protease</keyword>
<dbReference type="EMBL" id="JACQAY010000045">
    <property type="protein sequence ID" value="MBI3538913.1"/>
    <property type="molecule type" value="Genomic_DNA"/>
</dbReference>
<dbReference type="SUPFAM" id="SSF53187">
    <property type="entry name" value="Zn-dependent exopeptidases"/>
    <property type="match status" value="1"/>
</dbReference>
<reference evidence="1" key="1">
    <citation type="submission" date="2020-07" db="EMBL/GenBank/DDBJ databases">
        <title>Huge and variable diversity of episymbiotic CPR bacteria and DPANN archaea in groundwater ecosystems.</title>
        <authorList>
            <person name="He C.Y."/>
            <person name="Keren R."/>
            <person name="Whittaker M."/>
            <person name="Farag I.F."/>
            <person name="Doudna J."/>
            <person name="Cate J.H.D."/>
            <person name="Banfield J.F."/>
        </authorList>
    </citation>
    <scope>NUCLEOTIDE SEQUENCE</scope>
    <source>
        <strain evidence="1">NC_groundwater_928_Pr1_S-0.2um_72_17</strain>
    </source>
</reference>
<proteinExistence type="predicted"/>
<evidence type="ECO:0000313" key="1">
    <source>
        <dbReference type="EMBL" id="MBI3538913.1"/>
    </source>
</evidence>
<protein>
    <submittedName>
        <fullName evidence="1">Carboxypeptidase regulatory-like domain-containing protein</fullName>
    </submittedName>
</protein>
<dbReference type="AlphaFoldDB" id="A0A9D6QLQ6"/>
<dbReference type="Proteomes" id="UP000807850">
    <property type="component" value="Unassembled WGS sequence"/>
</dbReference>
<name>A0A9D6QLQ6_UNCEI</name>
<dbReference type="GO" id="GO:0004180">
    <property type="term" value="F:carboxypeptidase activity"/>
    <property type="evidence" value="ECO:0007669"/>
    <property type="project" value="UniProtKB-KW"/>
</dbReference>
<gene>
    <name evidence="1" type="ORF">HY076_01405</name>
</gene>
<keyword evidence="1" id="KW-0378">Hydrolase</keyword>